<dbReference type="GO" id="GO:0031267">
    <property type="term" value="F:small GTPase binding"/>
    <property type="evidence" value="ECO:0007669"/>
    <property type="project" value="TreeGrafter"/>
</dbReference>
<evidence type="ECO:0000313" key="7">
    <source>
        <dbReference type="Proteomes" id="UP000222788"/>
    </source>
</evidence>
<dbReference type="GO" id="GO:0007030">
    <property type="term" value="P:Golgi organization"/>
    <property type="evidence" value="ECO:0007669"/>
    <property type="project" value="TreeGrafter"/>
</dbReference>
<name>A0A2C5X3T8_9PEZI</name>
<keyword evidence="2" id="KW-0333">Golgi apparatus</keyword>
<sequence>MSPAPSDTISAVPATSGAGKKKNNKKKSKNAKSKDATPIESQPATEDAPKADAEVMESEPEPSTPMTQEIPIRPASQETTFDTSNTKPNGTNPNPHPDPALQAENQAPLQDEVEKLRSQLSALQESHDAEVAQLKEEIDESTAAKEQAEEQYEALRDRVEKIKSTLAERLQRDRVELEEAKERIDELEAQGEELRGQTEESNKRVESLELELQEATRELTGLRSRNNLSAQNWSKEKEDLMTANQRLRDELQSTTNAMSEWEVIAMEERALKDSYVDKITSLEEQLGQLNEAYLSINSIKDTQDQSISSLQRALSELQDTRKRELRDMVETHEEQFKALKIAAQGVDKQLAAALAENETLSRELQRTAPFEKEVNEKNLLIGKLRHEAIVLNEHLTKALRYLKKTKPQDQVDRQIVTNQLVHFLSLDRSDPKRFQILQVMASYLQFTDEEREQAGLARPGTSSNSLRLPASPFSRTPSSPSLHSDFFSDPSALSATTGASSKETLAELWANFLERSAEEGGGPAGGKSRQGSVSSVGTRSDTRG</sequence>
<evidence type="ECO:0000256" key="3">
    <source>
        <dbReference type="ARBA" id="ARBA00023054"/>
    </source>
</evidence>
<comment type="caution">
    <text evidence="6">The sequence shown here is derived from an EMBL/GenBank/DDBJ whole genome shotgun (WGS) entry which is preliminary data.</text>
</comment>
<evidence type="ECO:0000313" key="6">
    <source>
        <dbReference type="EMBL" id="PHH55709.1"/>
    </source>
</evidence>
<dbReference type="GO" id="GO:0006888">
    <property type="term" value="P:endoplasmic reticulum to Golgi vesicle-mediated transport"/>
    <property type="evidence" value="ECO:0007669"/>
    <property type="project" value="TreeGrafter"/>
</dbReference>
<proteinExistence type="predicted"/>
<comment type="subcellular location">
    <subcellularLocation>
        <location evidence="1">Golgi apparatus</location>
    </subcellularLocation>
</comment>
<dbReference type="PANTHER" id="PTHR18921">
    <property type="entry name" value="MYOSIN HEAVY CHAIN - RELATED"/>
    <property type="match status" value="1"/>
</dbReference>
<feature type="region of interest" description="Disordered" evidence="4">
    <location>
        <begin position="1"/>
        <end position="154"/>
    </location>
</feature>
<feature type="compositionally biased region" description="Polar residues" evidence="4">
    <location>
        <begin position="473"/>
        <end position="482"/>
    </location>
</feature>
<gene>
    <name evidence="6" type="primary">SPBC119.12</name>
    <name evidence="6" type="ORF">CFIMG_000344RA</name>
</gene>
<dbReference type="Gene3D" id="1.10.287.1490">
    <property type="match status" value="1"/>
</dbReference>
<dbReference type="Pfam" id="PF10375">
    <property type="entry name" value="GRAB"/>
    <property type="match status" value="1"/>
</dbReference>
<feature type="compositionally biased region" description="Basic residues" evidence="4">
    <location>
        <begin position="19"/>
        <end position="31"/>
    </location>
</feature>
<keyword evidence="3" id="KW-0175">Coiled coil</keyword>
<keyword evidence="7" id="KW-1185">Reference proteome</keyword>
<dbReference type="InterPro" id="IPR019459">
    <property type="entry name" value="GRAB"/>
</dbReference>
<feature type="domain" description="GRIP" evidence="5">
    <location>
        <begin position="406"/>
        <end position="457"/>
    </location>
</feature>
<feature type="compositionally biased region" description="Polar residues" evidence="4">
    <location>
        <begin position="491"/>
        <end position="500"/>
    </location>
</feature>
<organism evidence="6 7">
    <name type="scientific">Ceratocystis fimbriata CBS 114723</name>
    <dbReference type="NCBI Taxonomy" id="1035309"/>
    <lineage>
        <taxon>Eukaryota</taxon>
        <taxon>Fungi</taxon>
        <taxon>Dikarya</taxon>
        <taxon>Ascomycota</taxon>
        <taxon>Pezizomycotina</taxon>
        <taxon>Sordariomycetes</taxon>
        <taxon>Hypocreomycetidae</taxon>
        <taxon>Microascales</taxon>
        <taxon>Ceratocystidaceae</taxon>
        <taxon>Ceratocystis</taxon>
    </lineage>
</organism>
<dbReference type="Proteomes" id="UP000222788">
    <property type="component" value="Unassembled WGS sequence"/>
</dbReference>
<feature type="region of interest" description="Disordered" evidence="4">
    <location>
        <begin position="452"/>
        <end position="500"/>
    </location>
</feature>
<protein>
    <submittedName>
        <fullName evidence="6">GRIP domain-containing protein</fullName>
    </submittedName>
</protein>
<evidence type="ECO:0000256" key="2">
    <source>
        <dbReference type="ARBA" id="ARBA00023034"/>
    </source>
</evidence>
<feature type="compositionally biased region" description="Polar residues" evidence="4">
    <location>
        <begin position="76"/>
        <end position="93"/>
    </location>
</feature>
<dbReference type="EMBL" id="APWK03000008">
    <property type="protein sequence ID" value="PHH55709.1"/>
    <property type="molecule type" value="Genomic_DNA"/>
</dbReference>
<feature type="compositionally biased region" description="Polar residues" evidence="4">
    <location>
        <begin position="529"/>
        <end position="544"/>
    </location>
</feature>
<dbReference type="AlphaFoldDB" id="A0A2C5X3T8"/>
<accession>A0A2C5X3T8</accession>
<reference evidence="6 7" key="1">
    <citation type="journal article" date="2013" name="Fungal Biol.">
        <title>Analysis of microsatellite markers in the genome of the plant pathogen Ceratocystis fimbriata.</title>
        <authorList>
            <person name="Simpson M.C."/>
            <person name="Wilken P.M."/>
            <person name="Coetzee M.P."/>
            <person name="Wingfield M.J."/>
            <person name="Wingfield B.D."/>
        </authorList>
    </citation>
    <scope>NUCLEOTIDE SEQUENCE [LARGE SCALE GENOMIC DNA]</scope>
    <source>
        <strain evidence="6 7">CBS 114723</strain>
    </source>
</reference>
<dbReference type="InterPro" id="IPR000237">
    <property type="entry name" value="GRIP_dom"/>
</dbReference>
<evidence type="ECO:0000256" key="4">
    <source>
        <dbReference type="SAM" id="MobiDB-lite"/>
    </source>
</evidence>
<dbReference type="PROSITE" id="PS50913">
    <property type="entry name" value="GRIP"/>
    <property type="match status" value="1"/>
</dbReference>
<evidence type="ECO:0000256" key="1">
    <source>
        <dbReference type="ARBA" id="ARBA00004555"/>
    </source>
</evidence>
<dbReference type="PANTHER" id="PTHR18921:SF2">
    <property type="entry name" value="THYROID RECEPTOR-INTERACTING PROTEIN 11"/>
    <property type="match status" value="1"/>
</dbReference>
<feature type="compositionally biased region" description="Basic and acidic residues" evidence="4">
    <location>
        <begin position="125"/>
        <end position="154"/>
    </location>
</feature>
<dbReference type="STRING" id="1035309.A0A2C5X3T8"/>
<dbReference type="OrthoDB" id="425925at2759"/>
<evidence type="ECO:0000259" key="5">
    <source>
        <dbReference type="PROSITE" id="PS50913"/>
    </source>
</evidence>
<feature type="region of interest" description="Disordered" evidence="4">
    <location>
        <begin position="516"/>
        <end position="544"/>
    </location>
</feature>
<reference evidence="6 7" key="2">
    <citation type="journal article" date="2013" name="IMA Fungus">
        <title>IMA Genome-F 1: Ceratocystis fimbriata: Draft nuclear genome sequence for the plant pathogen, Ceratocystis fimbriata.</title>
        <authorList>
            <person name="Wilken P.M."/>
            <person name="Steenkamp E.T."/>
            <person name="Wingfield M.J."/>
            <person name="de Beer Z.W."/>
            <person name="Wingfield B.D."/>
        </authorList>
    </citation>
    <scope>NUCLEOTIDE SEQUENCE [LARGE SCALE GENOMIC DNA]</scope>
    <source>
        <strain evidence="6 7">CBS 114723</strain>
    </source>
</reference>
<dbReference type="GO" id="GO:0005794">
    <property type="term" value="C:Golgi apparatus"/>
    <property type="evidence" value="ECO:0007669"/>
    <property type="project" value="UniProtKB-SubCell"/>
</dbReference>